<name>I0Z9H9_COCSC</name>
<feature type="compositionally biased region" description="Polar residues" evidence="1">
    <location>
        <begin position="71"/>
        <end position="84"/>
    </location>
</feature>
<keyword evidence="3" id="KW-1185">Reference proteome</keyword>
<proteinExistence type="predicted"/>
<reference evidence="2 3" key="1">
    <citation type="journal article" date="2012" name="Genome Biol.">
        <title>The genome of the polar eukaryotic microalga coccomyxa subellipsoidea reveals traits of cold adaptation.</title>
        <authorList>
            <person name="Blanc G."/>
            <person name="Agarkova I."/>
            <person name="Grimwood J."/>
            <person name="Kuo A."/>
            <person name="Brueggeman A."/>
            <person name="Dunigan D."/>
            <person name="Gurnon J."/>
            <person name="Ladunga I."/>
            <person name="Lindquist E."/>
            <person name="Lucas S."/>
            <person name="Pangilinan J."/>
            <person name="Proschold T."/>
            <person name="Salamov A."/>
            <person name="Schmutz J."/>
            <person name="Weeks D."/>
            <person name="Yamada T."/>
            <person name="Claverie J.M."/>
            <person name="Grigoriev I."/>
            <person name="Van Etten J."/>
            <person name="Lomsadze A."/>
            <person name="Borodovsky M."/>
        </authorList>
    </citation>
    <scope>NUCLEOTIDE SEQUENCE [LARGE SCALE GENOMIC DNA]</scope>
    <source>
        <strain evidence="2 3">C-169</strain>
    </source>
</reference>
<comment type="caution">
    <text evidence="2">The sequence shown here is derived from an EMBL/GenBank/DDBJ whole genome shotgun (WGS) entry which is preliminary data.</text>
</comment>
<dbReference type="EMBL" id="AGSI01000001">
    <property type="protein sequence ID" value="EIE27298.1"/>
    <property type="molecule type" value="Genomic_DNA"/>
</dbReference>
<gene>
    <name evidence="2" type="ORF">COCSUDRAFT_31974</name>
</gene>
<dbReference type="AlphaFoldDB" id="I0Z9H9"/>
<feature type="region of interest" description="Disordered" evidence="1">
    <location>
        <begin position="59"/>
        <end position="84"/>
    </location>
</feature>
<protein>
    <submittedName>
        <fullName evidence="2">Uncharacterized protein</fullName>
    </submittedName>
</protein>
<sequence length="191" mass="21709">MWHTREDSQQNQHDYEGTTANAMYELLQQPTPPRKLKHSWYMSSLLPYKVWPKQSIKRNKCTKPSLHRANESSSTKRQNQMQACRNTIKQETARSMQIHICVKHNTLPALSMKDLLLCAGNQPSFGPPDNMHHATILCTVLAIPLSNCTATVGSCKDRKAQVSFEPFAMNTVTHRPDARVHPSAAIHHSRE</sequence>
<dbReference type="Proteomes" id="UP000007264">
    <property type="component" value="Unassembled WGS sequence"/>
</dbReference>
<dbReference type="GeneID" id="17045313"/>
<dbReference type="RefSeq" id="XP_005651842.1">
    <property type="nucleotide sequence ID" value="XM_005651785.1"/>
</dbReference>
<evidence type="ECO:0000313" key="3">
    <source>
        <dbReference type="Proteomes" id="UP000007264"/>
    </source>
</evidence>
<evidence type="ECO:0000256" key="1">
    <source>
        <dbReference type="SAM" id="MobiDB-lite"/>
    </source>
</evidence>
<organism evidence="2 3">
    <name type="scientific">Coccomyxa subellipsoidea (strain C-169)</name>
    <name type="common">Green microalga</name>
    <dbReference type="NCBI Taxonomy" id="574566"/>
    <lineage>
        <taxon>Eukaryota</taxon>
        <taxon>Viridiplantae</taxon>
        <taxon>Chlorophyta</taxon>
        <taxon>core chlorophytes</taxon>
        <taxon>Trebouxiophyceae</taxon>
        <taxon>Trebouxiophyceae incertae sedis</taxon>
        <taxon>Coccomyxaceae</taxon>
        <taxon>Coccomyxa</taxon>
        <taxon>Coccomyxa subellipsoidea</taxon>
    </lineage>
</organism>
<evidence type="ECO:0000313" key="2">
    <source>
        <dbReference type="EMBL" id="EIE27298.1"/>
    </source>
</evidence>
<dbReference type="KEGG" id="csl:COCSUDRAFT_31974"/>
<accession>I0Z9H9</accession>